<dbReference type="GO" id="GO:0008270">
    <property type="term" value="F:zinc ion binding"/>
    <property type="evidence" value="ECO:0007669"/>
    <property type="project" value="UniProtKB-KW"/>
</dbReference>
<organism evidence="6 7">
    <name type="scientific">Rhizoctonia solani</name>
    <dbReference type="NCBI Taxonomy" id="456999"/>
    <lineage>
        <taxon>Eukaryota</taxon>
        <taxon>Fungi</taxon>
        <taxon>Dikarya</taxon>
        <taxon>Basidiomycota</taxon>
        <taxon>Agaricomycotina</taxon>
        <taxon>Agaricomycetes</taxon>
        <taxon>Cantharellales</taxon>
        <taxon>Ceratobasidiaceae</taxon>
        <taxon>Rhizoctonia</taxon>
    </lineage>
</organism>
<evidence type="ECO:0000313" key="6">
    <source>
        <dbReference type="EMBL" id="CAE6417129.1"/>
    </source>
</evidence>
<evidence type="ECO:0000256" key="3">
    <source>
        <dbReference type="ARBA" id="ARBA00022833"/>
    </source>
</evidence>
<dbReference type="AlphaFoldDB" id="A0A8H3AE79"/>
<proteinExistence type="predicted"/>
<name>A0A8H3AE79_9AGAM</name>
<dbReference type="PROSITE" id="PS50865">
    <property type="entry name" value="ZF_MYND_2"/>
    <property type="match status" value="1"/>
</dbReference>
<evidence type="ECO:0000313" key="7">
    <source>
        <dbReference type="Proteomes" id="UP000663843"/>
    </source>
</evidence>
<evidence type="ECO:0000259" key="5">
    <source>
        <dbReference type="PROSITE" id="PS50865"/>
    </source>
</evidence>
<evidence type="ECO:0000256" key="1">
    <source>
        <dbReference type="ARBA" id="ARBA00022723"/>
    </source>
</evidence>
<keyword evidence="2 4" id="KW-0863">Zinc-finger</keyword>
<dbReference type="InterPro" id="IPR002893">
    <property type="entry name" value="Znf_MYND"/>
</dbReference>
<sequence>MLTALNNDRHGFWGRSFPGYFKSYTNQAVATPLSPLEEPQVRTKAAKTVEWIIALGRTPRGDRHGAARYITLSMLKSILDATKIPEEIKRLADLRLIPGCVGLITSVEPVFGYEYGYVCFRILNFAIGACLLKQIGRLDDTIERMRSASDGHLVFWSDAAAVVYWDIRHAGRIILGLCLIFTEDSLDRLMNLLHDNQKQYFIVLKALESMGLSGLMLTLRAHIQVRGVVMSNKTKCGDLVESRIQPYSRLLWRYLLSVPTFIEHEVQAVYEIHIDVTYWARFRESYFIDVEDSRNLLQALNEKLVTSSMTQLTRGMILLRFVEPLVVPGCENLVPTLVERCLRLMWNAIENNDTCSSTARVVITTVLMSIRYIFQEIKPKSFDHQQWIVQLVDTIINESPTDLILRVLITAPDFVPGQQDVTERLCNIASEFYEDLVYLVPRSYFISRLRDSGVLADWHKYVNHFLGEDTLEAPTGRSLCSSRNRHDPLGRRIPDYFKSYTNQALSVLLSPYEVIHVQVNASKTIERIIALGDRLNPGRDAARYIPLSMLKSVLDMTKIPTQIQKLADPRLVTGCIELMAFVKPLFEYEYGYVCFRILNLAINACILKCCGRLNDTIQLMSYDSGNHLPFWSDAAAIVCMDIKNEGHNALRLCAGFPPDALDRLIELLHSNQKQYFIVLRNLQSMGLSGLMLILRAHIRVGELGLSSKVTDKDLAQGLVQPYSRLLWRYLLAVPVFIEYEAQAIYEVHIHITYWARFRDSYFVDVQDSRNLLQALNQHFATYPMTHLTGGMVLLRFVEPLVVRGCEDLIPTLVKCSLRSMWDLITTDDGPGSSTLRVLVTGVLTSIRYIFQEIRPKSFDHQQWIVELVDSIIDESLTNLVLRVLVAAPDFVPGQQDLTERLYNAASQLYEELVRLAPNYYLVMRLDDSGLLDDWHKYTNYFFGTGDVLRGFSRGPVVSAYKACGEVILHTLMAVLGIRGPGTKELYSVSGSCDNPRCPMPCGAMYVCSECEDLEYCSERCLIADWASQFPGLHKRVCTQQALANRKLRSTYHQTIEDPGRKKMTISQKNDMDTNNMVLSYSCDNVDWVHL</sequence>
<feature type="domain" description="MYND-type" evidence="5">
    <location>
        <begin position="989"/>
        <end position="1037"/>
    </location>
</feature>
<accession>A0A8H3AE79</accession>
<keyword evidence="3" id="KW-0862">Zinc</keyword>
<keyword evidence="1" id="KW-0479">Metal-binding</keyword>
<protein>
    <recommendedName>
        <fullName evidence="5">MYND-type domain-containing protein</fullName>
    </recommendedName>
</protein>
<dbReference type="Gene3D" id="6.10.140.2220">
    <property type="match status" value="1"/>
</dbReference>
<dbReference type="EMBL" id="CAJMWT010001724">
    <property type="protein sequence ID" value="CAE6417129.1"/>
    <property type="molecule type" value="Genomic_DNA"/>
</dbReference>
<comment type="caution">
    <text evidence="6">The sequence shown here is derived from an EMBL/GenBank/DDBJ whole genome shotgun (WGS) entry which is preliminary data.</text>
</comment>
<evidence type="ECO:0000256" key="2">
    <source>
        <dbReference type="ARBA" id="ARBA00022771"/>
    </source>
</evidence>
<reference evidence="6" key="1">
    <citation type="submission" date="2021-01" db="EMBL/GenBank/DDBJ databases">
        <authorList>
            <person name="Kaushik A."/>
        </authorList>
    </citation>
    <scope>NUCLEOTIDE SEQUENCE</scope>
    <source>
        <strain evidence="6">AG2-2IIIB</strain>
    </source>
</reference>
<gene>
    <name evidence="6" type="ORF">RDB_LOCUS49908</name>
</gene>
<evidence type="ECO:0000256" key="4">
    <source>
        <dbReference type="PROSITE-ProRule" id="PRU00134"/>
    </source>
</evidence>
<dbReference type="Proteomes" id="UP000663843">
    <property type="component" value="Unassembled WGS sequence"/>
</dbReference>